<keyword evidence="2" id="KW-0812">Transmembrane</keyword>
<feature type="transmembrane region" description="Helical" evidence="2">
    <location>
        <begin position="6"/>
        <end position="23"/>
    </location>
</feature>
<keyword evidence="1" id="KW-0175">Coiled coil</keyword>
<evidence type="ECO:0000313" key="3">
    <source>
        <dbReference type="EMBL" id="NBI54198.1"/>
    </source>
</evidence>
<evidence type="ECO:0000256" key="1">
    <source>
        <dbReference type="SAM" id="Coils"/>
    </source>
</evidence>
<sequence>MEWLKYIVWVITFGTTFAGAWIFEFTSPNQSTGRKEVTKPGYVAMFLVLIGGALGLYLTYQGDLDKQRARNNSERYQEQSDHFQKESERFQEEAQKAFAKADKDREVIFELLTVLNNNKDSLNMTDRLRVAKVVNESSELEAVYPDLAKSLDEANSIEGIVDIAKEIAERNVEVRFDTGRAGCSAQFDRDEAGYITDLTSGRLSLLVRASPYESYFKFMDLDHYTKSPDEKTNWRGVVTFNFTDRSIDSRCTTPTSSGCKITLSDGSSNTKRLFSQLRDDSLLSIEAPRVNGSKSKYSFTDEASDELRNRFKCILI</sequence>
<keyword evidence="4" id="KW-1185">Reference proteome</keyword>
<protein>
    <submittedName>
        <fullName evidence="3">Uncharacterized protein</fullName>
    </submittedName>
</protein>
<evidence type="ECO:0000256" key="2">
    <source>
        <dbReference type="SAM" id="Phobius"/>
    </source>
</evidence>
<comment type="caution">
    <text evidence="3">The sequence shown here is derived from an EMBL/GenBank/DDBJ whole genome shotgun (WGS) entry which is preliminary data.</text>
</comment>
<reference evidence="3 4" key="1">
    <citation type="journal article" date="2017" name="Int. J. Syst. Evol. Microbiol.">
        <title>Photobacterium alginatilyticum sp. nov., a marine bacterium isolated from bottom seawater.</title>
        <authorList>
            <person name="Wang X."/>
            <person name="Wang Y."/>
            <person name="Yang X."/>
            <person name="Sun H."/>
            <person name="Li B."/>
            <person name="Zhang X.H."/>
        </authorList>
    </citation>
    <scope>NUCLEOTIDE SEQUENCE [LARGE SCALE GENOMIC DNA]</scope>
    <source>
        <strain evidence="3 4">P03D4</strain>
    </source>
</reference>
<dbReference type="RefSeq" id="WP_160653771.1">
    <property type="nucleotide sequence ID" value="NZ_RSEJ01000018.1"/>
</dbReference>
<evidence type="ECO:0000313" key="4">
    <source>
        <dbReference type="Proteomes" id="UP000738517"/>
    </source>
</evidence>
<name>A0ABW9YLW4_9GAMM</name>
<feature type="coiled-coil region" evidence="1">
    <location>
        <begin position="66"/>
        <end position="93"/>
    </location>
</feature>
<accession>A0ABW9YLW4</accession>
<dbReference type="Proteomes" id="UP000738517">
    <property type="component" value="Unassembled WGS sequence"/>
</dbReference>
<keyword evidence="2" id="KW-1133">Transmembrane helix</keyword>
<feature type="transmembrane region" description="Helical" evidence="2">
    <location>
        <begin position="43"/>
        <end position="60"/>
    </location>
</feature>
<keyword evidence="2" id="KW-0472">Membrane</keyword>
<proteinExistence type="predicted"/>
<organism evidence="3 4">
    <name type="scientific">Photobacterium alginatilyticum</name>
    <dbReference type="NCBI Taxonomy" id="1775171"/>
    <lineage>
        <taxon>Bacteria</taxon>
        <taxon>Pseudomonadati</taxon>
        <taxon>Pseudomonadota</taxon>
        <taxon>Gammaproteobacteria</taxon>
        <taxon>Vibrionales</taxon>
        <taxon>Vibrionaceae</taxon>
        <taxon>Photobacterium</taxon>
    </lineage>
</organism>
<dbReference type="EMBL" id="RSEJ01000018">
    <property type="protein sequence ID" value="NBI54198.1"/>
    <property type="molecule type" value="Genomic_DNA"/>
</dbReference>
<gene>
    <name evidence="3" type="ORF">EIZ48_16750</name>
</gene>